<evidence type="ECO:0000313" key="1">
    <source>
        <dbReference type="EMBL" id="RVU90337.1"/>
    </source>
</evidence>
<accession>A0A437U9N8</accession>
<proteinExistence type="predicted"/>
<dbReference type="PROSITE" id="PS51257">
    <property type="entry name" value="PROKAR_LIPOPROTEIN"/>
    <property type="match status" value="1"/>
</dbReference>
<gene>
    <name evidence="1" type="ORF">EH230_05170</name>
</gene>
<dbReference type="EMBL" id="RQSM01000003">
    <property type="protein sequence ID" value="RVU90337.1"/>
    <property type="molecule type" value="Genomic_DNA"/>
</dbReference>
<reference evidence="1" key="1">
    <citation type="submission" date="2018-12" db="EMBL/GenBank/DDBJ databases">
        <title>Draft genome sequence of Flaovobacterium columnare ARS1 isolated from channel catfish in Alabama.</title>
        <authorList>
            <person name="Cai W."/>
            <person name="Arias C."/>
        </authorList>
    </citation>
    <scope>NUCLEOTIDE SEQUENCE [LARGE SCALE GENOMIC DNA]</scope>
    <source>
        <strain evidence="1">ARS1</strain>
    </source>
</reference>
<sequence>MDNNLFKITLILLFQFFTSCSSNSLQKKGSWEDKEFEDFLTKKNILFKKKENGYLYSEKSKSLYDDYFAEFLKYEIKNSQKGITNLKSKRAYFSYYANDFLVEPNLGNVNFKNRFSFNIIKIDKLRSIVAFASIYYNEDKKIDLKKINLDSLFLNVDHEFVEIKGKTIIYPKYKIKHKRSFFDFATPSSSTYGGEKFNTDNFKYVYDSIQGFIKNKKKKQNPF</sequence>
<organism evidence="1 2">
    <name type="scientific">Flavobacterium columnare</name>
    <dbReference type="NCBI Taxonomy" id="996"/>
    <lineage>
        <taxon>Bacteria</taxon>
        <taxon>Pseudomonadati</taxon>
        <taxon>Bacteroidota</taxon>
        <taxon>Flavobacteriia</taxon>
        <taxon>Flavobacteriales</taxon>
        <taxon>Flavobacteriaceae</taxon>
        <taxon>Flavobacterium</taxon>
    </lineage>
</organism>
<dbReference type="AlphaFoldDB" id="A0A437U9N8"/>
<evidence type="ECO:0000313" key="2">
    <source>
        <dbReference type="Proteomes" id="UP000288951"/>
    </source>
</evidence>
<name>A0A437U9N8_9FLAO</name>
<comment type="caution">
    <text evidence="1">The sequence shown here is derived from an EMBL/GenBank/DDBJ whole genome shotgun (WGS) entry which is preliminary data.</text>
</comment>
<protein>
    <recommendedName>
        <fullName evidence="3">Lipoprotein</fullName>
    </recommendedName>
</protein>
<evidence type="ECO:0008006" key="3">
    <source>
        <dbReference type="Google" id="ProtNLM"/>
    </source>
</evidence>
<dbReference type="Proteomes" id="UP000288951">
    <property type="component" value="Unassembled WGS sequence"/>
</dbReference>
<keyword evidence="2" id="KW-1185">Reference proteome</keyword>
<dbReference type="RefSeq" id="WP_127823144.1">
    <property type="nucleotide sequence ID" value="NZ_RQSM01000003.1"/>
</dbReference>